<keyword evidence="3" id="KW-0813">Transport</keyword>
<feature type="domain" description="Solute-binding protein family 5" evidence="6">
    <location>
        <begin position="111"/>
        <end position="473"/>
    </location>
</feature>
<keyword evidence="4" id="KW-0732">Signal</keyword>
<dbReference type="Proteomes" id="UP000823736">
    <property type="component" value="Unassembled WGS sequence"/>
</dbReference>
<accession>A0A8T4GXF0</accession>
<dbReference type="Pfam" id="PF00496">
    <property type="entry name" value="SBP_bac_5"/>
    <property type="match status" value="1"/>
</dbReference>
<organism evidence="7 8">
    <name type="scientific">Halolamina salifodinae</name>
    <dbReference type="NCBI Taxonomy" id="1202767"/>
    <lineage>
        <taxon>Archaea</taxon>
        <taxon>Methanobacteriati</taxon>
        <taxon>Methanobacteriota</taxon>
        <taxon>Stenosarchaea group</taxon>
        <taxon>Halobacteria</taxon>
        <taxon>Halobacteriales</taxon>
        <taxon>Haloferacaceae</taxon>
    </lineage>
</organism>
<sequence length="577" mass="64680">MAKHAKKDGERVDRRSYLRHIGAGATSVVLAGCTGGDGSETGSPTTSGGPDDTDPDTETQAPDTKRSDETLVIGMASAPDTLDPHNINRLSAQEIISSFAEPLFRDNPEGEPTPHLVSEWEQNEDASRFDFVLEEGITFHDGETFDAEAAVWNLKRIRENSSVASDISASTITTVEATGDYEFYVEYEDPFPLLPRRLTIWNFSMVSPAAVEEAGEEFGQSTVVGTGPYQFDSWNRGTAVTVTRFDDYDWGADWLTTQGPGYVGEIQFEHHPEGSTLRNELTNGDVHGSKSVQLSYAKEIENHENTQLARKEFTRQSYLCPNCQSSTFSEVDVRKAVVHAINKEAVMRSTVSGEGYPIWNCVTPNHSNSLGEKESKELGQQFNPKRARELLENAGWTNSQQSEVRSRDGEDLSIDFFTYTIEREKRAGRAVAPMLERVGFDVNLEILEAGTLYNKVESGEHDLLMMALGGTYGLSWLENALHSSRWFTEDSCCNFSIWENEEFDQLIDDTKSEPDPEVRAENVKQAQRIALEEAPVAPIFGYNKIFGYKNEVSGVDNWTEHAWWPVEQYDRYMELFL</sequence>
<dbReference type="GO" id="GO:0043190">
    <property type="term" value="C:ATP-binding cassette (ABC) transporter complex"/>
    <property type="evidence" value="ECO:0007669"/>
    <property type="project" value="InterPro"/>
</dbReference>
<evidence type="ECO:0000256" key="3">
    <source>
        <dbReference type="ARBA" id="ARBA00022448"/>
    </source>
</evidence>
<dbReference type="InterPro" id="IPR039424">
    <property type="entry name" value="SBP_5"/>
</dbReference>
<dbReference type="SUPFAM" id="SSF53850">
    <property type="entry name" value="Periplasmic binding protein-like II"/>
    <property type="match status" value="1"/>
</dbReference>
<dbReference type="PIRSF" id="PIRSF002741">
    <property type="entry name" value="MppA"/>
    <property type="match status" value="1"/>
</dbReference>
<dbReference type="RefSeq" id="WP_209491109.1">
    <property type="nucleotide sequence ID" value="NZ_JAGGLC010000002.1"/>
</dbReference>
<dbReference type="GO" id="GO:0015833">
    <property type="term" value="P:peptide transport"/>
    <property type="evidence" value="ECO:0007669"/>
    <property type="project" value="TreeGrafter"/>
</dbReference>
<dbReference type="InterPro" id="IPR000914">
    <property type="entry name" value="SBP_5_dom"/>
</dbReference>
<dbReference type="OrthoDB" id="233597at2157"/>
<reference evidence="7" key="1">
    <citation type="submission" date="2021-03" db="EMBL/GenBank/DDBJ databases">
        <title>Genomic Encyclopedia of Type Strains, Phase IV (KMG-IV): sequencing the most valuable type-strain genomes for metagenomic binning, comparative biology and taxonomic classification.</title>
        <authorList>
            <person name="Goeker M."/>
        </authorList>
    </citation>
    <scope>NUCLEOTIDE SEQUENCE</scope>
    <source>
        <strain evidence="7">DSM 26232</strain>
    </source>
</reference>
<comment type="caution">
    <text evidence="7">The sequence shown here is derived from an EMBL/GenBank/DDBJ whole genome shotgun (WGS) entry which is preliminary data.</text>
</comment>
<gene>
    <name evidence="7" type="ORF">J2753_001326</name>
</gene>
<dbReference type="GO" id="GO:0042597">
    <property type="term" value="C:periplasmic space"/>
    <property type="evidence" value="ECO:0007669"/>
    <property type="project" value="UniProtKB-ARBA"/>
</dbReference>
<evidence type="ECO:0000313" key="8">
    <source>
        <dbReference type="Proteomes" id="UP000823736"/>
    </source>
</evidence>
<comment type="similarity">
    <text evidence="2">Belongs to the bacterial solute-binding protein 5 family.</text>
</comment>
<dbReference type="Gene3D" id="3.10.105.10">
    <property type="entry name" value="Dipeptide-binding Protein, Domain 3"/>
    <property type="match status" value="1"/>
</dbReference>
<protein>
    <submittedName>
        <fullName evidence="7">Peptide/nickel transport system substrate-binding protein</fullName>
    </submittedName>
</protein>
<dbReference type="AlphaFoldDB" id="A0A8T4GXF0"/>
<dbReference type="Gene3D" id="3.90.76.10">
    <property type="entry name" value="Dipeptide-binding Protein, Domain 1"/>
    <property type="match status" value="1"/>
</dbReference>
<dbReference type="EMBL" id="JAGGLC010000002">
    <property type="protein sequence ID" value="MBP1986832.1"/>
    <property type="molecule type" value="Genomic_DNA"/>
</dbReference>
<dbReference type="InterPro" id="IPR030678">
    <property type="entry name" value="Peptide/Ni-bd"/>
</dbReference>
<evidence type="ECO:0000256" key="2">
    <source>
        <dbReference type="ARBA" id="ARBA00005695"/>
    </source>
</evidence>
<evidence type="ECO:0000256" key="1">
    <source>
        <dbReference type="ARBA" id="ARBA00004196"/>
    </source>
</evidence>
<dbReference type="PANTHER" id="PTHR30290">
    <property type="entry name" value="PERIPLASMIC BINDING COMPONENT OF ABC TRANSPORTER"/>
    <property type="match status" value="1"/>
</dbReference>
<feature type="compositionally biased region" description="Low complexity" evidence="5">
    <location>
        <begin position="40"/>
        <end position="50"/>
    </location>
</feature>
<keyword evidence="8" id="KW-1185">Reference proteome</keyword>
<evidence type="ECO:0000313" key="7">
    <source>
        <dbReference type="EMBL" id="MBP1986832.1"/>
    </source>
</evidence>
<comment type="subcellular location">
    <subcellularLocation>
        <location evidence="1">Cell envelope</location>
    </subcellularLocation>
</comment>
<dbReference type="PROSITE" id="PS51257">
    <property type="entry name" value="PROKAR_LIPOPROTEIN"/>
    <property type="match status" value="1"/>
</dbReference>
<name>A0A8T4GXF0_9EURY</name>
<evidence type="ECO:0000256" key="4">
    <source>
        <dbReference type="ARBA" id="ARBA00022729"/>
    </source>
</evidence>
<dbReference type="GO" id="GO:1904680">
    <property type="term" value="F:peptide transmembrane transporter activity"/>
    <property type="evidence" value="ECO:0007669"/>
    <property type="project" value="TreeGrafter"/>
</dbReference>
<dbReference type="PANTHER" id="PTHR30290:SF10">
    <property type="entry name" value="PERIPLASMIC OLIGOPEPTIDE-BINDING PROTEIN-RELATED"/>
    <property type="match status" value="1"/>
</dbReference>
<dbReference type="Gene3D" id="3.40.190.10">
    <property type="entry name" value="Periplasmic binding protein-like II"/>
    <property type="match status" value="1"/>
</dbReference>
<evidence type="ECO:0000256" key="5">
    <source>
        <dbReference type="SAM" id="MobiDB-lite"/>
    </source>
</evidence>
<evidence type="ECO:0000259" key="6">
    <source>
        <dbReference type="Pfam" id="PF00496"/>
    </source>
</evidence>
<proteinExistence type="inferred from homology"/>
<feature type="region of interest" description="Disordered" evidence="5">
    <location>
        <begin position="1"/>
        <end position="67"/>
    </location>
</feature>
<feature type="compositionally biased region" description="Basic and acidic residues" evidence="5">
    <location>
        <begin position="7"/>
        <end position="16"/>
    </location>
</feature>